<keyword evidence="5 8" id="KW-1133">Transmembrane helix</keyword>
<evidence type="ECO:0000256" key="3">
    <source>
        <dbReference type="ARBA" id="ARBA00022449"/>
    </source>
</evidence>
<dbReference type="GO" id="GO:0015297">
    <property type="term" value="F:antiporter activity"/>
    <property type="evidence" value="ECO:0007669"/>
    <property type="project" value="UniProtKB-KW"/>
</dbReference>
<dbReference type="InterPro" id="IPR038770">
    <property type="entry name" value="Na+/solute_symporter_sf"/>
</dbReference>
<feature type="transmembrane region" description="Helical" evidence="8">
    <location>
        <begin position="373"/>
        <end position="391"/>
    </location>
</feature>
<dbReference type="Gene3D" id="1.20.1530.20">
    <property type="match status" value="1"/>
</dbReference>
<accession>A0A9D9NKA3</accession>
<feature type="domain" description="Cation/H+ exchanger transmembrane" evidence="9">
    <location>
        <begin position="25"/>
        <end position="392"/>
    </location>
</feature>
<dbReference type="SUPFAM" id="SSF52402">
    <property type="entry name" value="Adenine nucleotide alpha hydrolases-like"/>
    <property type="match status" value="1"/>
</dbReference>
<feature type="transmembrane region" description="Helical" evidence="8">
    <location>
        <begin position="274"/>
        <end position="292"/>
    </location>
</feature>
<feature type="transmembrane region" description="Helical" evidence="8">
    <location>
        <begin position="16"/>
        <end position="34"/>
    </location>
</feature>
<dbReference type="Gene3D" id="3.40.50.620">
    <property type="entry name" value="HUPs"/>
    <property type="match status" value="1"/>
</dbReference>
<evidence type="ECO:0000313" key="10">
    <source>
        <dbReference type="EMBL" id="MBO8476585.1"/>
    </source>
</evidence>
<name>A0A9D9NKA3_9BACT</name>
<evidence type="ECO:0000256" key="2">
    <source>
        <dbReference type="ARBA" id="ARBA00022448"/>
    </source>
</evidence>
<feature type="transmembrane region" description="Helical" evidence="8">
    <location>
        <begin position="119"/>
        <end position="143"/>
    </location>
</feature>
<keyword evidence="4 8" id="KW-0812">Transmembrane</keyword>
<evidence type="ECO:0000256" key="7">
    <source>
        <dbReference type="ARBA" id="ARBA00023136"/>
    </source>
</evidence>
<keyword evidence="3" id="KW-0050">Antiport</keyword>
<reference evidence="10" key="1">
    <citation type="submission" date="2020-10" db="EMBL/GenBank/DDBJ databases">
        <authorList>
            <person name="Gilroy R."/>
        </authorList>
    </citation>
    <scope>NUCLEOTIDE SEQUENCE</scope>
    <source>
        <strain evidence="10">6919</strain>
    </source>
</reference>
<feature type="transmembrane region" description="Helical" evidence="8">
    <location>
        <begin position="188"/>
        <end position="207"/>
    </location>
</feature>
<dbReference type="GO" id="GO:1902600">
    <property type="term" value="P:proton transmembrane transport"/>
    <property type="evidence" value="ECO:0007669"/>
    <property type="project" value="InterPro"/>
</dbReference>
<dbReference type="AlphaFoldDB" id="A0A9D9NKA3"/>
<dbReference type="GO" id="GO:0016020">
    <property type="term" value="C:membrane"/>
    <property type="evidence" value="ECO:0007669"/>
    <property type="project" value="UniProtKB-SubCell"/>
</dbReference>
<reference evidence="10" key="2">
    <citation type="journal article" date="2021" name="PeerJ">
        <title>Extensive microbial diversity within the chicken gut microbiome revealed by metagenomics and culture.</title>
        <authorList>
            <person name="Gilroy R."/>
            <person name="Ravi A."/>
            <person name="Getino M."/>
            <person name="Pursley I."/>
            <person name="Horton D.L."/>
            <person name="Alikhan N.F."/>
            <person name="Baker D."/>
            <person name="Gharbi K."/>
            <person name="Hall N."/>
            <person name="Watson M."/>
            <person name="Adriaenssens E.M."/>
            <person name="Foster-Nyarko E."/>
            <person name="Jarju S."/>
            <person name="Secka A."/>
            <person name="Antonio M."/>
            <person name="Oren A."/>
            <person name="Chaudhuri R.R."/>
            <person name="La Ragione R."/>
            <person name="Hildebrand F."/>
            <person name="Pallen M.J."/>
        </authorList>
    </citation>
    <scope>NUCLEOTIDE SEQUENCE</scope>
    <source>
        <strain evidence="10">6919</strain>
    </source>
</reference>
<proteinExistence type="predicted"/>
<evidence type="ECO:0000256" key="1">
    <source>
        <dbReference type="ARBA" id="ARBA00004141"/>
    </source>
</evidence>
<dbReference type="CDD" id="cd00293">
    <property type="entry name" value="USP-like"/>
    <property type="match status" value="1"/>
</dbReference>
<evidence type="ECO:0000256" key="8">
    <source>
        <dbReference type="SAM" id="Phobius"/>
    </source>
</evidence>
<keyword evidence="2" id="KW-0813">Transport</keyword>
<evidence type="ECO:0000259" key="9">
    <source>
        <dbReference type="Pfam" id="PF00999"/>
    </source>
</evidence>
<keyword evidence="7 8" id="KW-0472">Membrane</keyword>
<feature type="transmembrane region" description="Helical" evidence="8">
    <location>
        <begin position="94"/>
        <end position="113"/>
    </location>
</feature>
<evidence type="ECO:0000256" key="6">
    <source>
        <dbReference type="ARBA" id="ARBA00023065"/>
    </source>
</evidence>
<dbReference type="InterPro" id="IPR014729">
    <property type="entry name" value="Rossmann-like_a/b/a_fold"/>
</dbReference>
<feature type="transmembrane region" description="Helical" evidence="8">
    <location>
        <begin position="243"/>
        <end position="262"/>
    </location>
</feature>
<evidence type="ECO:0000313" key="11">
    <source>
        <dbReference type="Proteomes" id="UP000823598"/>
    </source>
</evidence>
<dbReference type="PANTHER" id="PTHR43562:SF4">
    <property type="entry name" value="NA(+)_H(+) ANTIPORTER NHAS5"/>
    <property type="match status" value="1"/>
</dbReference>
<organism evidence="10 11">
    <name type="scientific">Candidatus Limisoma faecipullorum</name>
    <dbReference type="NCBI Taxonomy" id="2840854"/>
    <lineage>
        <taxon>Bacteria</taxon>
        <taxon>Pseudomonadati</taxon>
        <taxon>Bacteroidota</taxon>
        <taxon>Bacteroidia</taxon>
        <taxon>Bacteroidales</taxon>
        <taxon>Candidatus Limisoma</taxon>
    </lineage>
</organism>
<feature type="transmembrane region" description="Helical" evidence="8">
    <location>
        <begin position="41"/>
        <end position="59"/>
    </location>
</feature>
<feature type="transmembrane region" description="Helical" evidence="8">
    <location>
        <begin position="65"/>
        <end position="82"/>
    </location>
</feature>
<evidence type="ECO:0000256" key="5">
    <source>
        <dbReference type="ARBA" id="ARBA00022989"/>
    </source>
</evidence>
<dbReference type="EMBL" id="JADIMC010000069">
    <property type="protein sequence ID" value="MBO8476585.1"/>
    <property type="molecule type" value="Genomic_DNA"/>
</dbReference>
<keyword evidence="6" id="KW-0406">Ion transport</keyword>
<dbReference type="PANTHER" id="PTHR43562">
    <property type="entry name" value="NAPA-TYPE SODIUM/HYDROGEN ANTIPORTER"/>
    <property type="match status" value="1"/>
</dbReference>
<comment type="caution">
    <text evidence="10">The sequence shown here is derived from an EMBL/GenBank/DDBJ whole genome shotgun (WGS) entry which is preliminary data.</text>
</comment>
<dbReference type="Pfam" id="PF00999">
    <property type="entry name" value="Na_H_Exchanger"/>
    <property type="match status" value="1"/>
</dbReference>
<feature type="transmembrane region" description="Helical" evidence="8">
    <location>
        <begin position="338"/>
        <end position="361"/>
    </location>
</feature>
<feature type="transmembrane region" description="Helical" evidence="8">
    <location>
        <begin position="219"/>
        <end position="237"/>
    </location>
</feature>
<comment type="subcellular location">
    <subcellularLocation>
        <location evidence="1">Membrane</location>
        <topology evidence="1">Multi-pass membrane protein</topology>
    </subcellularLocation>
</comment>
<sequence length="713" mass="78064">MIDALLHIELPVTDPTWIFFIVLCIILFAPIIFGRLNIPHIIGMILAGVLIGEHGLNILDRDSSFALFGNVGLYYIMFLAGLEMNMENFKSIRVKAVVFGLLGFIIPMALGYAANVWVLGYAVAPALLMAAMYASHTLVSYPIVTRYGVTRHRSVSVAVGATAITDSLTLFVLAIVGGQFKDDGQNPLSLLWLVARVAVLATLIIYFFPRIGRWFFRKYSNGVVQFIFVLALVFLSAGLMKFVGMEGILGAFLAGLVLNRLIPHVSPLMHNLEFVGNALFVPYFLIGVGMLIDIKVFFGSITALEVAGVMIAMSLLSKWLAAWATQKVCRMSSGERDMLFGLSTARAAATLAVVMVGYSIVLPDGSRLLGDEVLNGAIALILVTCIVSSFVTERASRRIALDENALQGEIKDEEDEKILISVSNPDTVEHLVTLSLLIRNPKNVDNIIALNVINDSVASPAKTRAGKRLLANAVQLANSAGASLKPISRYGLNVASGIVHTQKEQEATEVIIGLHRKSNLMDSFLGGLAETLLNDVHREIMIVKMLMPLNTIRRIVVAVPPKAEYEAGFTKWVGHIAKLGSTLGCKVYFHAGSQTASCLSRLLFTHIANDKVKIMEMDSWDDLLLLSADVNYDHLLVIVSARRGSISYTTAFDRLPSQISHYFSNNSLLLLYPDQFGEPNALQAFSDPMSAHLKPVSYTSTFRRFISKLLRRG</sequence>
<feature type="transmembrane region" description="Helical" evidence="8">
    <location>
        <begin position="298"/>
        <end position="317"/>
    </location>
</feature>
<dbReference type="Proteomes" id="UP000823598">
    <property type="component" value="Unassembled WGS sequence"/>
</dbReference>
<protein>
    <submittedName>
        <fullName evidence="10">Cation:proton antiporter</fullName>
    </submittedName>
</protein>
<feature type="transmembrane region" description="Helical" evidence="8">
    <location>
        <begin position="155"/>
        <end position="176"/>
    </location>
</feature>
<gene>
    <name evidence="10" type="ORF">IAB88_06285</name>
</gene>
<dbReference type="InterPro" id="IPR006153">
    <property type="entry name" value="Cation/H_exchanger_TM"/>
</dbReference>
<evidence type="ECO:0000256" key="4">
    <source>
        <dbReference type="ARBA" id="ARBA00022692"/>
    </source>
</evidence>